<accession>A0ABS5C1K0</accession>
<dbReference type="Proteomes" id="UP000676565">
    <property type="component" value="Unassembled WGS sequence"/>
</dbReference>
<dbReference type="RefSeq" id="WP_210660676.1">
    <property type="nucleotide sequence ID" value="NZ_JAGKQQ010000001.1"/>
</dbReference>
<comment type="caution">
    <text evidence="1">The sequence shown here is derived from an EMBL/GenBank/DDBJ whole genome shotgun (WGS) entry which is preliminary data.</text>
</comment>
<organism evidence="1 2">
    <name type="scientific">Gemmata palustris</name>
    <dbReference type="NCBI Taxonomy" id="2822762"/>
    <lineage>
        <taxon>Bacteria</taxon>
        <taxon>Pseudomonadati</taxon>
        <taxon>Planctomycetota</taxon>
        <taxon>Planctomycetia</taxon>
        <taxon>Gemmatales</taxon>
        <taxon>Gemmataceae</taxon>
        <taxon>Gemmata</taxon>
    </lineage>
</organism>
<name>A0ABS5C1K0_9BACT</name>
<reference evidence="1 2" key="1">
    <citation type="submission" date="2021-04" db="EMBL/GenBank/DDBJ databases">
        <authorList>
            <person name="Ivanova A."/>
        </authorList>
    </citation>
    <scope>NUCLEOTIDE SEQUENCE [LARGE SCALE GENOMIC DNA]</scope>
    <source>
        <strain evidence="1 2">G18</strain>
    </source>
</reference>
<protein>
    <submittedName>
        <fullName evidence="1">Uncharacterized protein</fullName>
    </submittedName>
</protein>
<keyword evidence="2" id="KW-1185">Reference proteome</keyword>
<dbReference type="EMBL" id="JAGKQQ010000001">
    <property type="protein sequence ID" value="MBP3959846.1"/>
    <property type="molecule type" value="Genomic_DNA"/>
</dbReference>
<evidence type="ECO:0000313" key="1">
    <source>
        <dbReference type="EMBL" id="MBP3959846.1"/>
    </source>
</evidence>
<evidence type="ECO:0000313" key="2">
    <source>
        <dbReference type="Proteomes" id="UP000676565"/>
    </source>
</evidence>
<sequence length="61" mass="6390">MDRDGVSFFAVPLGLRLDAPNLHGLAALTGGAVVRVQEDLAQPAGQKEFAARLTGPSTCPW</sequence>
<proteinExistence type="predicted"/>
<gene>
    <name evidence="1" type="ORF">J8F10_31750</name>
</gene>